<dbReference type="Pfam" id="PF01746">
    <property type="entry name" value="tRNA_m1G_MT"/>
    <property type="match status" value="1"/>
</dbReference>
<dbReference type="GO" id="GO:0005829">
    <property type="term" value="C:cytosol"/>
    <property type="evidence" value="ECO:0007669"/>
    <property type="project" value="TreeGrafter"/>
</dbReference>
<proteinExistence type="inferred from homology"/>
<feature type="binding site" evidence="15 16">
    <location>
        <position position="112"/>
    </location>
    <ligand>
        <name>S-adenosyl-L-methionine</name>
        <dbReference type="ChEBI" id="CHEBI:59789"/>
    </ligand>
</feature>
<evidence type="ECO:0000256" key="4">
    <source>
        <dbReference type="ARBA" id="ARBA00011738"/>
    </source>
</evidence>
<dbReference type="NCBIfam" id="NF000648">
    <property type="entry name" value="PRK00026.1"/>
    <property type="match status" value="1"/>
</dbReference>
<evidence type="ECO:0000313" key="20">
    <source>
        <dbReference type="Proteomes" id="UP000283433"/>
    </source>
</evidence>
<evidence type="ECO:0000256" key="10">
    <source>
        <dbReference type="ARBA" id="ARBA00022691"/>
    </source>
</evidence>
<accession>A0A419S791</accession>
<keyword evidence="9 15" id="KW-0808">Transferase</keyword>
<evidence type="ECO:0000256" key="15">
    <source>
        <dbReference type="HAMAP-Rule" id="MF_00605"/>
    </source>
</evidence>
<dbReference type="CDD" id="cd18080">
    <property type="entry name" value="TrmD-like"/>
    <property type="match status" value="1"/>
</dbReference>
<dbReference type="FunFam" id="3.40.1280.10:FF:000001">
    <property type="entry name" value="tRNA (guanine-N(1)-)-methyltransferase"/>
    <property type="match status" value="1"/>
</dbReference>
<comment type="subunit">
    <text evidence="4 15 17">Homodimer.</text>
</comment>
<dbReference type="InterPro" id="IPR016009">
    <property type="entry name" value="tRNA_MeTrfase_TRMD/TRM10"/>
</dbReference>
<gene>
    <name evidence="15" type="primary">trmD</name>
    <name evidence="19" type="ORF">BCY91_02890</name>
</gene>
<feature type="domain" description="tRNA methyltransferase TRMD/TRM10-type" evidence="18">
    <location>
        <begin position="1"/>
        <end position="224"/>
    </location>
</feature>
<dbReference type="SUPFAM" id="SSF75217">
    <property type="entry name" value="alpha/beta knot"/>
    <property type="match status" value="1"/>
</dbReference>
<protein>
    <recommendedName>
        <fullName evidence="6 15">tRNA (guanine-N(1)-)-methyltransferase</fullName>
        <ecNumber evidence="5 15">2.1.1.228</ecNumber>
    </recommendedName>
    <alternativeName>
        <fullName evidence="12 15">M1G-methyltransferase</fullName>
    </alternativeName>
    <alternativeName>
        <fullName evidence="13 15">tRNA [GM37] methyltransferase</fullName>
    </alternativeName>
</protein>
<dbReference type="GO" id="GO:0052906">
    <property type="term" value="F:tRNA (guanine(37)-N1)-methyltransferase activity"/>
    <property type="evidence" value="ECO:0007669"/>
    <property type="project" value="UniProtKB-UniRule"/>
</dbReference>
<dbReference type="PANTHER" id="PTHR46417">
    <property type="entry name" value="TRNA (GUANINE-N(1)-)-METHYLTRANSFERASE"/>
    <property type="match status" value="1"/>
</dbReference>
<dbReference type="InterPro" id="IPR029026">
    <property type="entry name" value="tRNA_m1G_MTases_N"/>
</dbReference>
<dbReference type="NCBIfam" id="TIGR00088">
    <property type="entry name" value="trmD"/>
    <property type="match status" value="1"/>
</dbReference>
<dbReference type="Gene3D" id="1.10.1270.20">
    <property type="entry name" value="tRNA(m1g37)methyltransferase, domain 2"/>
    <property type="match status" value="1"/>
</dbReference>
<dbReference type="PANTHER" id="PTHR46417:SF1">
    <property type="entry name" value="TRNA (GUANINE-N(1)-)-METHYLTRANSFERASE"/>
    <property type="match status" value="1"/>
</dbReference>
<evidence type="ECO:0000256" key="5">
    <source>
        <dbReference type="ARBA" id="ARBA00012807"/>
    </source>
</evidence>
<comment type="function">
    <text evidence="1 15 17">Specifically methylates guanosine-37 in various tRNAs.</text>
</comment>
<evidence type="ECO:0000256" key="6">
    <source>
        <dbReference type="ARBA" id="ARBA00014679"/>
    </source>
</evidence>
<dbReference type="InterPro" id="IPR002649">
    <property type="entry name" value="tRNA_m1G_MeTrfase_TrmD"/>
</dbReference>
<evidence type="ECO:0000313" key="19">
    <source>
        <dbReference type="EMBL" id="RKD17109.1"/>
    </source>
</evidence>
<organism evidence="19 20">
    <name type="scientific">Pelobium manganitolerans</name>
    <dbReference type="NCBI Taxonomy" id="1842495"/>
    <lineage>
        <taxon>Bacteria</taxon>
        <taxon>Pseudomonadati</taxon>
        <taxon>Bacteroidota</taxon>
        <taxon>Sphingobacteriia</taxon>
        <taxon>Sphingobacteriales</taxon>
        <taxon>Sphingobacteriaceae</taxon>
        <taxon>Pelobium</taxon>
    </lineage>
</organism>
<evidence type="ECO:0000256" key="12">
    <source>
        <dbReference type="ARBA" id="ARBA00029736"/>
    </source>
</evidence>
<keyword evidence="8 15" id="KW-0489">Methyltransferase</keyword>
<name>A0A419S791_9SPHI</name>
<dbReference type="HAMAP" id="MF_00605">
    <property type="entry name" value="TrmD"/>
    <property type="match status" value="1"/>
</dbReference>
<evidence type="ECO:0000256" key="9">
    <source>
        <dbReference type="ARBA" id="ARBA00022679"/>
    </source>
</evidence>
<feature type="binding site" evidence="15 16">
    <location>
        <begin position="132"/>
        <end position="137"/>
    </location>
    <ligand>
        <name>S-adenosyl-L-methionine</name>
        <dbReference type="ChEBI" id="CHEBI:59789"/>
    </ligand>
</feature>
<evidence type="ECO:0000256" key="2">
    <source>
        <dbReference type="ARBA" id="ARBA00004496"/>
    </source>
</evidence>
<evidence type="ECO:0000256" key="3">
    <source>
        <dbReference type="ARBA" id="ARBA00007630"/>
    </source>
</evidence>
<comment type="catalytic activity">
    <reaction evidence="14 15 17">
        <text>guanosine(37) in tRNA + S-adenosyl-L-methionine = N(1)-methylguanosine(37) in tRNA + S-adenosyl-L-homocysteine + H(+)</text>
        <dbReference type="Rhea" id="RHEA:36899"/>
        <dbReference type="Rhea" id="RHEA-COMP:10145"/>
        <dbReference type="Rhea" id="RHEA-COMP:10147"/>
        <dbReference type="ChEBI" id="CHEBI:15378"/>
        <dbReference type="ChEBI" id="CHEBI:57856"/>
        <dbReference type="ChEBI" id="CHEBI:59789"/>
        <dbReference type="ChEBI" id="CHEBI:73542"/>
        <dbReference type="ChEBI" id="CHEBI:74269"/>
        <dbReference type="EC" id="2.1.1.228"/>
    </reaction>
</comment>
<evidence type="ECO:0000256" key="8">
    <source>
        <dbReference type="ARBA" id="ARBA00022603"/>
    </source>
</evidence>
<keyword evidence="11 15" id="KW-0819">tRNA processing</keyword>
<dbReference type="GO" id="GO:0002939">
    <property type="term" value="P:tRNA N1-guanine methylation"/>
    <property type="evidence" value="ECO:0007669"/>
    <property type="project" value="TreeGrafter"/>
</dbReference>
<evidence type="ECO:0000259" key="18">
    <source>
        <dbReference type="Pfam" id="PF01746"/>
    </source>
</evidence>
<dbReference type="AlphaFoldDB" id="A0A419S791"/>
<comment type="caution">
    <text evidence="19">The sequence shown here is derived from an EMBL/GenBank/DDBJ whole genome shotgun (WGS) entry which is preliminary data.</text>
</comment>
<evidence type="ECO:0000256" key="17">
    <source>
        <dbReference type="RuleBase" id="RU003464"/>
    </source>
</evidence>
<evidence type="ECO:0000256" key="13">
    <source>
        <dbReference type="ARBA" id="ARBA00033392"/>
    </source>
</evidence>
<dbReference type="PIRSF" id="PIRSF000386">
    <property type="entry name" value="tRNA_mtase"/>
    <property type="match status" value="1"/>
</dbReference>
<dbReference type="EMBL" id="MBTA01000012">
    <property type="protein sequence ID" value="RKD17109.1"/>
    <property type="molecule type" value="Genomic_DNA"/>
</dbReference>
<keyword evidence="7 15" id="KW-0963">Cytoplasm</keyword>
<comment type="similarity">
    <text evidence="3 15 17">Belongs to the RNA methyltransferase TrmD family.</text>
</comment>
<evidence type="ECO:0000256" key="7">
    <source>
        <dbReference type="ARBA" id="ARBA00022490"/>
    </source>
</evidence>
<evidence type="ECO:0000256" key="11">
    <source>
        <dbReference type="ARBA" id="ARBA00022694"/>
    </source>
</evidence>
<sequence>MRFDIITVLPGLLESPFAHSILQRAQKKGKAEIIVHNLRDYSTNKQKSVDDYPYGGGSGMVMQIEPFASCIEKLKAERVYDEIIFMSPDGTTLNQDMANELALKGNIMILCGHYKGIDQRIRDIYVTREISVGDYVLSGGELPAAIVVDAVVRLIPGVLNDETSALSDSFQGGLLDAPVYSRPADWKGHKVPDVLLSGDQAKIENWRHEQSLKRTQERRPDLLE</sequence>
<dbReference type="InterPro" id="IPR029028">
    <property type="entry name" value="Alpha/beta_knot_MTases"/>
</dbReference>
<dbReference type="Gene3D" id="3.40.1280.10">
    <property type="match status" value="1"/>
</dbReference>
<evidence type="ECO:0000256" key="14">
    <source>
        <dbReference type="ARBA" id="ARBA00047783"/>
    </source>
</evidence>
<dbReference type="RefSeq" id="WP_120181305.1">
    <property type="nucleotide sequence ID" value="NZ_CBINCU010000002.1"/>
</dbReference>
<dbReference type="Proteomes" id="UP000283433">
    <property type="component" value="Unassembled WGS sequence"/>
</dbReference>
<keyword evidence="10 15" id="KW-0949">S-adenosyl-L-methionine</keyword>
<comment type="subcellular location">
    <subcellularLocation>
        <location evidence="2 15 17">Cytoplasm</location>
    </subcellularLocation>
</comment>
<dbReference type="OrthoDB" id="9807416at2"/>
<keyword evidence="20" id="KW-1185">Reference proteome</keyword>
<evidence type="ECO:0000256" key="1">
    <source>
        <dbReference type="ARBA" id="ARBA00002634"/>
    </source>
</evidence>
<evidence type="ECO:0000256" key="16">
    <source>
        <dbReference type="PIRSR" id="PIRSR000386-1"/>
    </source>
</evidence>
<reference evidence="19 20" key="1">
    <citation type="submission" date="2016-07" db="EMBL/GenBank/DDBJ databases">
        <title>Genome of Pelobium manganitolerans.</title>
        <authorList>
            <person name="Wu S."/>
            <person name="Wang G."/>
        </authorList>
    </citation>
    <scope>NUCLEOTIDE SEQUENCE [LARGE SCALE GENOMIC DNA]</scope>
    <source>
        <strain evidence="19 20">YS-25</strain>
    </source>
</reference>
<dbReference type="InterPro" id="IPR023148">
    <property type="entry name" value="tRNA_m1G_MeTrfase_C_sf"/>
</dbReference>
<dbReference type="EC" id="2.1.1.228" evidence="5 15"/>